<dbReference type="GO" id="GO:0005524">
    <property type="term" value="F:ATP binding"/>
    <property type="evidence" value="ECO:0007669"/>
    <property type="project" value="UniProtKB-UniRule"/>
</dbReference>
<dbReference type="Proteomes" id="UP000050909">
    <property type="component" value="Unassembled WGS sequence"/>
</dbReference>
<feature type="domain" description="ATP synthase F1 complex delta/epsilon subunit N-terminal" evidence="15">
    <location>
        <begin position="9"/>
        <end position="90"/>
    </location>
</feature>
<dbReference type="PANTHER" id="PTHR13822:SF10">
    <property type="entry name" value="ATP SYNTHASE EPSILON CHAIN, CHLOROPLASTIC"/>
    <property type="match status" value="1"/>
</dbReference>
<accession>A0A0R1H769</accession>
<evidence type="ECO:0000259" key="15">
    <source>
        <dbReference type="Pfam" id="PF02823"/>
    </source>
</evidence>
<evidence type="ECO:0000256" key="5">
    <source>
        <dbReference type="ARBA" id="ARBA00022448"/>
    </source>
</evidence>
<gene>
    <name evidence="12" type="primary">atpC</name>
    <name evidence="16" type="ORF">FC62_GL000351</name>
</gene>
<feature type="domain" description="ATP synthase epsilon subunit C-terminal" evidence="14">
    <location>
        <begin position="95"/>
        <end position="140"/>
    </location>
</feature>
<evidence type="ECO:0000256" key="8">
    <source>
        <dbReference type="ARBA" id="ARBA00023196"/>
    </source>
</evidence>
<dbReference type="GO" id="GO:0045259">
    <property type="term" value="C:proton-transporting ATP synthase complex"/>
    <property type="evidence" value="ECO:0007669"/>
    <property type="project" value="UniProtKB-KW"/>
</dbReference>
<dbReference type="InterPro" id="IPR020546">
    <property type="entry name" value="ATP_synth_F1_dsu/esu_N"/>
</dbReference>
<keyword evidence="9 12" id="KW-0066">ATP synthesis</keyword>
<keyword evidence="8 12" id="KW-0139">CF(1)</keyword>
<dbReference type="SUPFAM" id="SSF51344">
    <property type="entry name" value="Epsilon subunit of F1F0-ATP synthase N-terminal domain"/>
    <property type="match status" value="1"/>
</dbReference>
<name>A0A0R1H769_9LACO</name>
<evidence type="ECO:0000256" key="6">
    <source>
        <dbReference type="ARBA" id="ARBA00023065"/>
    </source>
</evidence>
<comment type="caution">
    <text evidence="16">The sequence shown here is derived from an EMBL/GenBank/DDBJ whole genome shotgun (WGS) entry which is preliminary data.</text>
</comment>
<comment type="subcellular location">
    <subcellularLocation>
        <location evidence="2 12">Cell membrane</location>
        <topology evidence="2 12">Peripheral membrane protein</topology>
    </subcellularLocation>
</comment>
<dbReference type="InterPro" id="IPR036771">
    <property type="entry name" value="ATPsynth_dsu/esu_N"/>
</dbReference>
<evidence type="ECO:0000256" key="2">
    <source>
        <dbReference type="ARBA" id="ARBA00004202"/>
    </source>
</evidence>
<dbReference type="HAMAP" id="MF_00530">
    <property type="entry name" value="ATP_synth_epsil_bac"/>
    <property type="match status" value="1"/>
</dbReference>
<protein>
    <recommendedName>
        <fullName evidence="4 12">ATP synthase epsilon chain</fullName>
    </recommendedName>
    <alternativeName>
        <fullName evidence="11 12">ATP synthase F1 sector epsilon subunit</fullName>
    </alternativeName>
    <alternativeName>
        <fullName evidence="10 12">F-ATPase epsilon subunit</fullName>
    </alternativeName>
</protein>
<evidence type="ECO:0000256" key="11">
    <source>
        <dbReference type="ARBA" id="ARBA00031795"/>
    </source>
</evidence>
<dbReference type="Pfam" id="PF00401">
    <property type="entry name" value="ATP-synt_DE"/>
    <property type="match status" value="1"/>
</dbReference>
<dbReference type="InterPro" id="IPR020547">
    <property type="entry name" value="ATP_synth_F1_esu_C"/>
</dbReference>
<comment type="subunit">
    <text evidence="12 13">F-type ATPases have 2 components, CF(1) - the catalytic core - and CF(0) - the membrane proton channel. CF(1) has five subunits: alpha(3), beta(3), gamma(1), delta(1), epsilon(1). CF(0) has three main subunits: a, b and c.</text>
</comment>
<dbReference type="NCBIfam" id="TIGR01216">
    <property type="entry name" value="ATP_synt_epsi"/>
    <property type="match status" value="1"/>
</dbReference>
<evidence type="ECO:0000256" key="3">
    <source>
        <dbReference type="ARBA" id="ARBA00005712"/>
    </source>
</evidence>
<proteinExistence type="inferred from homology"/>
<dbReference type="PATRIC" id="fig|1423722.3.peg.357"/>
<keyword evidence="7 12" id="KW-0472">Membrane</keyword>
<dbReference type="EMBL" id="AZCV01000001">
    <property type="protein sequence ID" value="KRK38663.1"/>
    <property type="molecule type" value="Genomic_DNA"/>
</dbReference>
<evidence type="ECO:0000256" key="9">
    <source>
        <dbReference type="ARBA" id="ARBA00023310"/>
    </source>
</evidence>
<dbReference type="Gene3D" id="2.60.15.10">
    <property type="entry name" value="F0F1 ATP synthase delta/epsilon subunit, N-terminal"/>
    <property type="match status" value="1"/>
</dbReference>
<dbReference type="Pfam" id="PF02823">
    <property type="entry name" value="ATP-synt_DE_N"/>
    <property type="match status" value="1"/>
</dbReference>
<dbReference type="InterPro" id="IPR001469">
    <property type="entry name" value="ATP_synth_F1_dsu/esu"/>
</dbReference>
<keyword evidence="12" id="KW-1003">Cell membrane</keyword>
<dbReference type="NCBIfam" id="NF001846">
    <property type="entry name" value="PRK00571.1-3"/>
    <property type="match status" value="1"/>
</dbReference>
<dbReference type="AlphaFoldDB" id="A0A0R1H769"/>
<reference evidence="16 17" key="1">
    <citation type="journal article" date="2015" name="Genome Announc.">
        <title>Expanding the biotechnology potential of lactobacilli through comparative genomics of 213 strains and associated genera.</title>
        <authorList>
            <person name="Sun Z."/>
            <person name="Harris H.M."/>
            <person name="McCann A."/>
            <person name="Guo C."/>
            <person name="Argimon S."/>
            <person name="Zhang W."/>
            <person name="Yang X."/>
            <person name="Jeffery I.B."/>
            <person name="Cooney J.C."/>
            <person name="Kagawa T.F."/>
            <person name="Liu W."/>
            <person name="Song Y."/>
            <person name="Salvetti E."/>
            <person name="Wrobel A."/>
            <person name="Rasinkangas P."/>
            <person name="Parkhill J."/>
            <person name="Rea M.C."/>
            <person name="O'Sullivan O."/>
            <person name="Ritari J."/>
            <person name="Douillard F.P."/>
            <person name="Paul Ross R."/>
            <person name="Yang R."/>
            <person name="Briner A.E."/>
            <person name="Felis G.E."/>
            <person name="de Vos W.M."/>
            <person name="Barrangou R."/>
            <person name="Klaenhammer T.R."/>
            <person name="Caufield P.W."/>
            <person name="Cui Y."/>
            <person name="Zhang H."/>
            <person name="O'Toole P.W."/>
        </authorList>
    </citation>
    <scope>NUCLEOTIDE SEQUENCE [LARGE SCALE GENOMIC DNA]</scope>
    <source>
        <strain evidence="16 17">DSM 20534</strain>
    </source>
</reference>
<dbReference type="InterPro" id="IPR036794">
    <property type="entry name" value="ATP_F1_dsu/esu_C_sf"/>
</dbReference>
<organism evidence="16 17">
    <name type="scientific">Amylolactobacillus amylotrophicus DSM 20534</name>
    <dbReference type="NCBI Taxonomy" id="1423722"/>
    <lineage>
        <taxon>Bacteria</taxon>
        <taxon>Bacillati</taxon>
        <taxon>Bacillota</taxon>
        <taxon>Bacilli</taxon>
        <taxon>Lactobacillales</taxon>
        <taxon>Lactobacillaceae</taxon>
        <taxon>Amylolactobacillus</taxon>
    </lineage>
</organism>
<dbReference type="RefSeq" id="WP_056946041.1">
    <property type="nucleotide sequence ID" value="NZ_AZCV01000001.1"/>
</dbReference>
<evidence type="ECO:0000256" key="1">
    <source>
        <dbReference type="ARBA" id="ARBA00003543"/>
    </source>
</evidence>
<dbReference type="PANTHER" id="PTHR13822">
    <property type="entry name" value="ATP SYNTHASE DELTA/EPSILON CHAIN"/>
    <property type="match status" value="1"/>
</dbReference>
<evidence type="ECO:0000256" key="4">
    <source>
        <dbReference type="ARBA" id="ARBA00014480"/>
    </source>
</evidence>
<sequence>MDNETKLITVSIVTPNGVQYEHHGQIVVLDAIDGELGIMAGHEPIVTPLNIGSVQVKRIHSHDEQTDEIAVNGGYVEFSNDVATIIADSAERARDIDINRAESAKERAVRHIEEAKKKHDVSSQKRAEVALRRAINRINVYSSKK</sequence>
<keyword evidence="5 12" id="KW-0813">Transport</keyword>
<evidence type="ECO:0000256" key="12">
    <source>
        <dbReference type="HAMAP-Rule" id="MF_00530"/>
    </source>
</evidence>
<evidence type="ECO:0000256" key="7">
    <source>
        <dbReference type="ARBA" id="ARBA00023136"/>
    </source>
</evidence>
<evidence type="ECO:0000256" key="13">
    <source>
        <dbReference type="RuleBase" id="RU003656"/>
    </source>
</evidence>
<evidence type="ECO:0000256" key="10">
    <source>
        <dbReference type="ARBA" id="ARBA00030215"/>
    </source>
</evidence>
<comment type="function">
    <text evidence="1 12">Produces ATP from ADP in the presence of a proton gradient across the membrane.</text>
</comment>
<keyword evidence="12" id="KW-0375">Hydrogen ion transport</keyword>
<dbReference type="CDD" id="cd12152">
    <property type="entry name" value="F1-ATPase_delta"/>
    <property type="match status" value="1"/>
</dbReference>
<dbReference type="Gene3D" id="1.20.5.440">
    <property type="entry name" value="ATP synthase delta/epsilon subunit, C-terminal domain"/>
    <property type="match status" value="1"/>
</dbReference>
<comment type="similarity">
    <text evidence="3 12 13">Belongs to the ATPase epsilon chain family.</text>
</comment>
<keyword evidence="6 12" id="KW-0406">Ion transport</keyword>
<dbReference type="GO" id="GO:0046933">
    <property type="term" value="F:proton-transporting ATP synthase activity, rotational mechanism"/>
    <property type="evidence" value="ECO:0007669"/>
    <property type="project" value="UniProtKB-UniRule"/>
</dbReference>
<dbReference type="GO" id="GO:0005886">
    <property type="term" value="C:plasma membrane"/>
    <property type="evidence" value="ECO:0007669"/>
    <property type="project" value="UniProtKB-SubCell"/>
</dbReference>
<evidence type="ECO:0000313" key="16">
    <source>
        <dbReference type="EMBL" id="KRK38663.1"/>
    </source>
</evidence>
<evidence type="ECO:0000259" key="14">
    <source>
        <dbReference type="Pfam" id="PF00401"/>
    </source>
</evidence>
<dbReference type="SUPFAM" id="SSF46604">
    <property type="entry name" value="Epsilon subunit of F1F0-ATP synthase C-terminal domain"/>
    <property type="match status" value="1"/>
</dbReference>
<evidence type="ECO:0000313" key="17">
    <source>
        <dbReference type="Proteomes" id="UP000050909"/>
    </source>
</evidence>
<keyword evidence="17" id="KW-1185">Reference proteome</keyword>